<proteinExistence type="predicted"/>
<reference evidence="1 2" key="1">
    <citation type="journal article" date="2016" name="Nat. Commun.">
        <title>Extremotolerant tardigrade genome and improved radiotolerance of human cultured cells by tardigrade-unique protein.</title>
        <authorList>
            <person name="Hashimoto T."/>
            <person name="Horikawa D.D."/>
            <person name="Saito Y."/>
            <person name="Kuwahara H."/>
            <person name="Kozuka-Hata H."/>
            <person name="Shin-I T."/>
            <person name="Minakuchi Y."/>
            <person name="Ohishi K."/>
            <person name="Motoyama A."/>
            <person name="Aizu T."/>
            <person name="Enomoto A."/>
            <person name="Kondo K."/>
            <person name="Tanaka S."/>
            <person name="Hara Y."/>
            <person name="Koshikawa S."/>
            <person name="Sagara H."/>
            <person name="Miura T."/>
            <person name="Yokobori S."/>
            <person name="Miyagawa K."/>
            <person name="Suzuki Y."/>
            <person name="Kubo T."/>
            <person name="Oyama M."/>
            <person name="Kohara Y."/>
            <person name="Fujiyama A."/>
            <person name="Arakawa K."/>
            <person name="Katayama T."/>
            <person name="Toyoda A."/>
            <person name="Kunieda T."/>
        </authorList>
    </citation>
    <scope>NUCLEOTIDE SEQUENCE [LARGE SCALE GENOMIC DNA]</scope>
    <source>
        <strain evidence="1 2">YOKOZUNA-1</strain>
    </source>
</reference>
<keyword evidence="2" id="KW-1185">Reference proteome</keyword>
<gene>
    <name evidence="1" type="primary">RvY_11177-1</name>
    <name evidence="1" type="synonym">RvY_11177.1</name>
    <name evidence="1" type="ORF">RvY_11177</name>
</gene>
<protein>
    <submittedName>
        <fullName evidence="1">Uncharacterized protein</fullName>
    </submittedName>
</protein>
<organism evidence="1 2">
    <name type="scientific">Ramazzottius varieornatus</name>
    <name type="common">Water bear</name>
    <name type="synonym">Tardigrade</name>
    <dbReference type="NCBI Taxonomy" id="947166"/>
    <lineage>
        <taxon>Eukaryota</taxon>
        <taxon>Metazoa</taxon>
        <taxon>Ecdysozoa</taxon>
        <taxon>Tardigrada</taxon>
        <taxon>Eutardigrada</taxon>
        <taxon>Parachela</taxon>
        <taxon>Hypsibioidea</taxon>
        <taxon>Ramazzottiidae</taxon>
        <taxon>Ramazzottius</taxon>
    </lineage>
</organism>
<accession>A0A1D1VP55</accession>
<dbReference type="Proteomes" id="UP000186922">
    <property type="component" value="Unassembled WGS sequence"/>
</dbReference>
<evidence type="ECO:0000313" key="1">
    <source>
        <dbReference type="EMBL" id="GAV00309.1"/>
    </source>
</evidence>
<comment type="caution">
    <text evidence="1">The sequence shown here is derived from an EMBL/GenBank/DDBJ whole genome shotgun (WGS) entry which is preliminary data.</text>
</comment>
<name>A0A1D1VP55_RAMVA</name>
<dbReference type="AlphaFoldDB" id="A0A1D1VP55"/>
<dbReference type="EMBL" id="BDGG01000006">
    <property type="protein sequence ID" value="GAV00309.1"/>
    <property type="molecule type" value="Genomic_DNA"/>
</dbReference>
<sequence>MDIVRCDIYHSDAALEVTPEGTRISQNGHFNLRNFSPVDCSSARSGFAATPAASYAAFVIPNA</sequence>
<evidence type="ECO:0000313" key="2">
    <source>
        <dbReference type="Proteomes" id="UP000186922"/>
    </source>
</evidence>